<feature type="repeat" description="WD" evidence="3">
    <location>
        <begin position="1473"/>
        <end position="1514"/>
    </location>
</feature>
<dbReference type="OrthoDB" id="3266532at2759"/>
<feature type="repeat" description="WD" evidence="3">
    <location>
        <begin position="1431"/>
        <end position="1472"/>
    </location>
</feature>
<dbReference type="Pfam" id="PF24883">
    <property type="entry name" value="NPHP3_N"/>
    <property type="match status" value="1"/>
</dbReference>
<feature type="domain" description="NACHT" evidence="5">
    <location>
        <begin position="439"/>
        <end position="586"/>
    </location>
</feature>
<feature type="repeat" description="WD" evidence="3">
    <location>
        <begin position="1179"/>
        <end position="1220"/>
    </location>
</feature>
<feature type="region of interest" description="Disordered" evidence="4">
    <location>
        <begin position="1"/>
        <end position="59"/>
    </location>
</feature>
<organism evidence="6 7">
    <name type="scientific">Collybiopsis confluens</name>
    <dbReference type="NCBI Taxonomy" id="2823264"/>
    <lineage>
        <taxon>Eukaryota</taxon>
        <taxon>Fungi</taxon>
        <taxon>Dikarya</taxon>
        <taxon>Basidiomycota</taxon>
        <taxon>Agaricomycotina</taxon>
        <taxon>Agaricomycetes</taxon>
        <taxon>Agaricomycetidae</taxon>
        <taxon>Agaricales</taxon>
        <taxon>Marasmiineae</taxon>
        <taxon>Omphalotaceae</taxon>
        <taxon>Collybiopsis</taxon>
    </lineage>
</organism>
<dbReference type="InterPro" id="IPR007111">
    <property type="entry name" value="NACHT_NTPase"/>
</dbReference>
<feature type="repeat" description="WD" evidence="3">
    <location>
        <begin position="1263"/>
        <end position="1304"/>
    </location>
</feature>
<feature type="repeat" description="WD" evidence="3">
    <location>
        <begin position="1347"/>
        <end position="1388"/>
    </location>
</feature>
<dbReference type="PANTHER" id="PTHR44156">
    <property type="entry name" value="SUPERNUMERARY LIMBS, ISOFORM B-RELATED"/>
    <property type="match status" value="1"/>
</dbReference>
<feature type="repeat" description="WD" evidence="3">
    <location>
        <begin position="1053"/>
        <end position="1094"/>
    </location>
</feature>
<dbReference type="InterPro" id="IPR053299">
    <property type="entry name" value="ASTRA_WD_repeat"/>
</dbReference>
<gene>
    <name evidence="6" type="ORF">D9757_009930</name>
</gene>
<dbReference type="InterPro" id="IPR001680">
    <property type="entry name" value="WD40_rpt"/>
</dbReference>
<feature type="repeat" description="WD" evidence="3">
    <location>
        <begin position="1557"/>
        <end position="1598"/>
    </location>
</feature>
<accession>A0A8H5GWU6</accession>
<dbReference type="Gene3D" id="2.130.10.10">
    <property type="entry name" value="YVTN repeat-like/Quinoprotein amine dehydrogenase"/>
    <property type="match status" value="8"/>
</dbReference>
<evidence type="ECO:0000256" key="4">
    <source>
        <dbReference type="SAM" id="MobiDB-lite"/>
    </source>
</evidence>
<keyword evidence="2" id="KW-0677">Repeat</keyword>
<reference evidence="6 7" key="1">
    <citation type="journal article" date="2020" name="ISME J.">
        <title>Uncovering the hidden diversity of litter-decomposition mechanisms in mushroom-forming fungi.</title>
        <authorList>
            <person name="Floudas D."/>
            <person name="Bentzer J."/>
            <person name="Ahren D."/>
            <person name="Johansson T."/>
            <person name="Persson P."/>
            <person name="Tunlid A."/>
        </authorList>
    </citation>
    <scope>NUCLEOTIDE SEQUENCE [LARGE SCALE GENOMIC DNA]</scope>
    <source>
        <strain evidence="6 7">CBS 406.79</strain>
    </source>
</reference>
<feature type="repeat" description="WD" evidence="3">
    <location>
        <begin position="1011"/>
        <end position="1052"/>
    </location>
</feature>
<dbReference type="SUPFAM" id="SSF52540">
    <property type="entry name" value="P-loop containing nucleoside triphosphate hydrolases"/>
    <property type="match status" value="1"/>
</dbReference>
<dbReference type="PROSITE" id="PS50294">
    <property type="entry name" value="WD_REPEATS_REGION"/>
    <property type="match status" value="16"/>
</dbReference>
<dbReference type="InterPro" id="IPR056884">
    <property type="entry name" value="NPHP3-like_N"/>
</dbReference>
<feature type="repeat" description="WD" evidence="3">
    <location>
        <begin position="1095"/>
        <end position="1136"/>
    </location>
</feature>
<evidence type="ECO:0000313" key="7">
    <source>
        <dbReference type="Proteomes" id="UP000518752"/>
    </source>
</evidence>
<dbReference type="PROSITE" id="PS50082">
    <property type="entry name" value="WD_REPEATS_2"/>
    <property type="match status" value="16"/>
</dbReference>
<evidence type="ECO:0000256" key="2">
    <source>
        <dbReference type="ARBA" id="ARBA00022737"/>
    </source>
</evidence>
<evidence type="ECO:0000313" key="6">
    <source>
        <dbReference type="EMBL" id="KAF5372434.1"/>
    </source>
</evidence>
<dbReference type="Pfam" id="PF00400">
    <property type="entry name" value="WD40"/>
    <property type="match status" value="16"/>
</dbReference>
<dbReference type="SMART" id="SM00320">
    <property type="entry name" value="WD40"/>
    <property type="match status" value="16"/>
</dbReference>
<evidence type="ECO:0000256" key="3">
    <source>
        <dbReference type="PROSITE-ProRule" id="PRU00221"/>
    </source>
</evidence>
<name>A0A8H5GWU6_9AGAR</name>
<proteinExistence type="predicted"/>
<dbReference type="CDD" id="cd00200">
    <property type="entry name" value="WD40"/>
    <property type="match status" value="3"/>
</dbReference>
<evidence type="ECO:0000256" key="1">
    <source>
        <dbReference type="ARBA" id="ARBA00022574"/>
    </source>
</evidence>
<feature type="repeat" description="WD" evidence="3">
    <location>
        <begin position="1305"/>
        <end position="1346"/>
    </location>
</feature>
<feature type="compositionally biased region" description="Low complexity" evidence="4">
    <location>
        <begin position="33"/>
        <end position="48"/>
    </location>
</feature>
<dbReference type="InterPro" id="IPR015943">
    <property type="entry name" value="WD40/YVTN_repeat-like_dom_sf"/>
</dbReference>
<dbReference type="Gene3D" id="3.40.50.300">
    <property type="entry name" value="P-loop containing nucleotide triphosphate hydrolases"/>
    <property type="match status" value="1"/>
</dbReference>
<keyword evidence="1 3" id="KW-0853">WD repeat</keyword>
<dbReference type="InterPro" id="IPR027417">
    <property type="entry name" value="P-loop_NTPase"/>
</dbReference>
<dbReference type="PRINTS" id="PR00320">
    <property type="entry name" value="GPROTEINBRPT"/>
</dbReference>
<dbReference type="InterPro" id="IPR036322">
    <property type="entry name" value="WD40_repeat_dom_sf"/>
</dbReference>
<dbReference type="EMBL" id="JAACJN010000110">
    <property type="protein sequence ID" value="KAF5372434.1"/>
    <property type="molecule type" value="Genomic_DNA"/>
</dbReference>
<sequence>MAEKKKSQSPLSPPRGRKRDKVFDLFKKKQRSRSPAPSAVSGVSSHSGTPGTPQTRGRVRDKLFNIFKPNDPGSHRPGGSEVPSQLEIPVSLLEVQTEQVPGNQNQHEAQAQALIIATDVGTRGAVVPALGLNMSSPTEEVGVVNNNGDHGQAITGTAEQDPGGENWQDARVPVQMEATDQARGDPMSASAPEAASSLNTGTFGPVMDNHHHQAQISTSAADNVLSAVEHIAQGQNESHGKLPVMSEVRKAFVEGWKGLHKVTEIIEPLLQGTPFKTPITVFNMISTAAETSIDNQDKMQQLLQDIKDYLEIVNKALTQGMRKNQGIKFAKFLVDQTLKLYNMQAQNITKQVITAGIISQHLQDMVAGLDKESQKIQTQLQVFALTESRMNRMFDMWPLARHASYNASIRHDICTPETRVEILARLKDWISDTSGHSPSIFWIRGMAGMGKSTIAKTICKKYSNRVGDCQLGASFFCSRQSAELRSQQNVIPTIVYQLGKRSDTFWDALAAVDEDAVNDPKNHVSSILFEPWQKRSPEESSRWLIVIDALDELDGSGGSLLLQQLLKGISRDKINGIKILITGRPDQTITKVCNEELSNEAICKLEDVETSQVAGDISKYIQQKLPFLIDGLLAEFVNKCDGLFIYAATVIREVLNDGGSTVELADEEKLTELKKHLLQNILSKDSGINALYQTIVEKVLGLQNSERYEKHRKVLGAIICAKQPLRVNDLARLLEENTHTAGESLVLRVVKALHATVYIRDERIYIYHKSFHEFFEKEFVGLYETLLAKQCLRIMLHSLHFNMCDLPSSYLLDSEVPDLPSTVNKELGNEIGYAVCYGIAHIIQVSENEKEEVLKLLRDFEEKQIIFWIEAMNLLKKGRECWDTIKKLQAWIYKCKGAEDHRLILSETEKLVKLFTQTPTSLSTPHLYISSLAIEAETTGSSAGWQKLFGNIPKVKCRGVSNHGGVMLQIEGAAPITTVALSPDGSKIVSGSYDETVRIWDAVAGQQLAQLGGHTGGVTSVAFSPDGSKIVSGSYDETVRIWDAVAGQQLAQLGGHTGGVTSVAFSPDGSKIVSGSYDETVRIWDAVAGQQLAQLGGHTGGVTSVAFSPDGSKIVSGSYDETVRIWDAVAGQQLAQLDGHSNWVYSVAFSPDGSKIVSGSYDEPVRIWDAVAGQQLGQLDGHTGDVTSVAFSPDGSKIVSGSRDETVRIWDAVAGQQLAQLDGHSDWVNSVAFSPDGSKIVSGSFDKTVRIWDAVAGQQLAQLDGHTGGVNSVAFSPDGSKIVSGSFDKTVRIWDAVAGQQLAQLDGHSDWVNSVAFSPDGSKIVSGSRDETVRIWDAVAGQQLAQLDGHSDWVNSVALSPDGSKIVSGSRDETVRIWDAVAGQQLAQLDGHTGDVTSVAFSPDGSKIVSGSFDKTVRIWDAVAGQLLAQLDGHSDWVNSVAFSPDGSKIVSGSRNETVRIWDAVAGQQLAQLDGHTGDVTSVAFSPDGSKIVSGSFDKTVRIWDAVAGQQLAQLDGHTGGVTSVAFSPDGSKIVSGSRDETVRIWDAVAGQQLAQLDGHTGDVTSVAFSPDGSKIVSGSFDKTVRIWDAVAGQQLAQLDGHSDWVNSVAFSPDGSKIVSGSRDETVRIWDAVAGQQLAHSDGRTSLVITAASPPDQSNIFSSFHSPTASDMPDHITNVSKTIQWQVNPQQWLCVSGERLMWMPPPLISSLLPRFCLMSLSRHPSTHVSLDQSFLGPNWTNCYTPSSSVISNCTAN</sequence>
<feature type="repeat" description="WD" evidence="3">
    <location>
        <begin position="1389"/>
        <end position="1430"/>
    </location>
</feature>
<dbReference type="InterPro" id="IPR020472">
    <property type="entry name" value="WD40_PAC1"/>
</dbReference>
<dbReference type="Proteomes" id="UP000518752">
    <property type="component" value="Unassembled WGS sequence"/>
</dbReference>
<feature type="repeat" description="WD" evidence="3">
    <location>
        <begin position="1221"/>
        <end position="1262"/>
    </location>
</feature>
<evidence type="ECO:0000259" key="5">
    <source>
        <dbReference type="PROSITE" id="PS50837"/>
    </source>
</evidence>
<comment type="caution">
    <text evidence="6">The sequence shown here is derived from an EMBL/GenBank/DDBJ whole genome shotgun (WGS) entry which is preliminary data.</text>
</comment>
<feature type="repeat" description="WD" evidence="3">
    <location>
        <begin position="1599"/>
        <end position="1640"/>
    </location>
</feature>
<keyword evidence="7" id="KW-1185">Reference proteome</keyword>
<feature type="repeat" description="WD" evidence="3">
    <location>
        <begin position="976"/>
        <end position="1010"/>
    </location>
</feature>
<feature type="repeat" description="WD" evidence="3">
    <location>
        <begin position="1515"/>
        <end position="1556"/>
    </location>
</feature>
<dbReference type="SUPFAM" id="SSF50978">
    <property type="entry name" value="WD40 repeat-like"/>
    <property type="match status" value="3"/>
</dbReference>
<dbReference type="PROSITE" id="PS50837">
    <property type="entry name" value="NACHT"/>
    <property type="match status" value="1"/>
</dbReference>
<feature type="repeat" description="WD" evidence="3">
    <location>
        <begin position="1137"/>
        <end position="1178"/>
    </location>
</feature>
<protein>
    <recommendedName>
        <fullName evidence="5">NACHT domain-containing protein</fullName>
    </recommendedName>
</protein>